<evidence type="ECO:0000313" key="1">
    <source>
        <dbReference type="EMBL" id="KTF06782.1"/>
    </source>
</evidence>
<organism evidence="1">
    <name type="scientific">marine sediment metagenome</name>
    <dbReference type="NCBI Taxonomy" id="412755"/>
    <lineage>
        <taxon>unclassified sequences</taxon>
        <taxon>metagenomes</taxon>
        <taxon>ecological metagenomes</taxon>
    </lineage>
</organism>
<gene>
    <name evidence="1" type="ORF">MGSAQ_001725</name>
</gene>
<sequence length="155" mass="17299">MARRLILEAPGLDHCQGLRQHRVQAPQPQQAVWRCQCSDGHRGDLVDRQARVLGLGRLALSLLRPHLIAPGRVGHDKIEAAERAQVVELVQNRGHARPPMIWSRSWRSVSPIDAPRRSAAAIQLVNAPCSPAVLVEVMRCMVMRLLSGRRLMRAP</sequence>
<proteinExistence type="predicted"/>
<protein>
    <submittedName>
        <fullName evidence="1">Uncharacterized protein</fullName>
    </submittedName>
</protein>
<reference evidence="1" key="1">
    <citation type="submission" date="2013-11" db="EMBL/GenBank/DDBJ databases">
        <title>Microbial diversity, functional groups and degradation webs in Northern and Southern Mediterranean and Red Sea marine crude oil polluted sites.</title>
        <authorList>
            <person name="Daffonchio D."/>
            <person name="Mapelli F."/>
            <person name="Ferrer M."/>
            <person name="Richter M."/>
            <person name="Cherif A."/>
            <person name="Malkawi H.I."/>
            <person name="Yakimov M.M."/>
            <person name="Abdel-Fattah Y.R."/>
            <person name="Blaghen M."/>
            <person name="Golyshin P.N."/>
            <person name="Kalogerakis N."/>
            <person name="Boon N."/>
            <person name="Magagnini M."/>
            <person name="Fava F."/>
        </authorList>
    </citation>
    <scope>NUCLEOTIDE SEQUENCE</scope>
</reference>
<name>A0A1B6NUZ5_9ZZZZ</name>
<comment type="caution">
    <text evidence="1">The sequence shown here is derived from an EMBL/GenBank/DDBJ whole genome shotgun (WGS) entry which is preliminary data.</text>
</comment>
<dbReference type="AlphaFoldDB" id="A0A1B6NUZ5"/>
<accession>A0A1B6NUZ5</accession>
<dbReference type="EMBL" id="AYSL01000943">
    <property type="protein sequence ID" value="KTF06782.1"/>
    <property type="molecule type" value="Genomic_DNA"/>
</dbReference>